<dbReference type="AlphaFoldDB" id="M9UUC5"/>
<protein>
    <submittedName>
        <fullName evidence="1">Uncharacterized protein</fullName>
    </submittedName>
</protein>
<name>M9UUC5_STAEP</name>
<accession>M9UUC5</accession>
<geneLocation type="plasmid" evidence="1">
    <name>pSEPI8573</name>
</geneLocation>
<dbReference type="EMBL" id="KC222021">
    <property type="protein sequence ID" value="AGJ70577.1"/>
    <property type="molecule type" value="Genomic_DNA"/>
</dbReference>
<proteinExistence type="predicted"/>
<organism evidence="1">
    <name type="scientific">Staphylococcus epidermidis</name>
    <dbReference type="NCBI Taxonomy" id="1282"/>
    <lineage>
        <taxon>Bacteria</taxon>
        <taxon>Bacillati</taxon>
        <taxon>Bacillota</taxon>
        <taxon>Bacilli</taxon>
        <taxon>Bacillales</taxon>
        <taxon>Staphylococcaceae</taxon>
        <taxon>Staphylococcus</taxon>
    </lineage>
</organism>
<keyword evidence="1" id="KW-0614">Plasmid</keyword>
<sequence length="85" mass="10018">MMYLKTRYITLKDLKQLGIADKNGLIDYQEFNKLKLENKDKGVNLKMGTNNIFERGINVIDNSPIYYNGKRYDNKIDIIDENKKI</sequence>
<evidence type="ECO:0000313" key="1">
    <source>
        <dbReference type="EMBL" id="AGJ70577.1"/>
    </source>
</evidence>
<reference evidence="1" key="1">
    <citation type="journal article" date="2013" name="Antimicrob. Agents Chemother.">
        <title>Dissemination of a pSCFS3-Like cfr-Carrying Plasmid in Staphylococcus aureus and Staphylococcus epidermidis Clinical Isolates Recovered from Hospitals in Ohio.</title>
        <authorList>
            <person name="Mendes R.E."/>
            <person name="Deshpande L.M."/>
            <person name="Bonilla H.F."/>
            <person name="Schwarz S."/>
            <person name="Huband M.D."/>
            <person name="Jones R.N."/>
            <person name="Quinn J.P."/>
        </authorList>
    </citation>
    <scope>NUCLEOTIDE SEQUENCE</scope>
    <source>
        <strain evidence="1">1243-07</strain>
        <plasmid evidence="1">pSEPI8573</plasmid>
    </source>
</reference>